<evidence type="ECO:0000256" key="3">
    <source>
        <dbReference type="ARBA" id="ARBA00023235"/>
    </source>
</evidence>
<protein>
    <submittedName>
        <fullName evidence="8">Pseudouridylate synthase 7 homolog</fullName>
    </submittedName>
</protein>
<feature type="region of interest" description="Disordered" evidence="5">
    <location>
        <begin position="512"/>
        <end position="541"/>
    </location>
</feature>
<evidence type="ECO:0000313" key="7">
    <source>
        <dbReference type="Proteomes" id="UP000694924"/>
    </source>
</evidence>
<dbReference type="PIRSF" id="PIRSF037016">
    <property type="entry name" value="Pseudouridin_synth_euk_prd"/>
    <property type="match status" value="1"/>
</dbReference>
<reference evidence="8" key="1">
    <citation type="submission" date="2025-08" db="UniProtKB">
        <authorList>
            <consortium name="RefSeq"/>
        </authorList>
    </citation>
    <scope>IDENTIFICATION</scope>
    <source>
        <tissue evidence="8">Whole body</tissue>
    </source>
</reference>
<dbReference type="CDD" id="cd02576">
    <property type="entry name" value="PseudoU_synth_ScPUS7"/>
    <property type="match status" value="1"/>
</dbReference>
<evidence type="ECO:0000259" key="6">
    <source>
        <dbReference type="PROSITE" id="PS50984"/>
    </source>
</evidence>
<feature type="compositionally biased region" description="Acidic residues" evidence="5">
    <location>
        <begin position="520"/>
        <end position="530"/>
    </location>
</feature>
<dbReference type="Proteomes" id="UP000694924">
    <property type="component" value="Unplaced"/>
</dbReference>
<evidence type="ECO:0000313" key="8">
    <source>
        <dbReference type="RefSeq" id="XP_015173574.1"/>
    </source>
</evidence>
<dbReference type="Pfam" id="PF01142">
    <property type="entry name" value="TruD"/>
    <property type="match status" value="1"/>
</dbReference>
<feature type="region of interest" description="Disordered" evidence="5">
    <location>
        <begin position="574"/>
        <end position="593"/>
    </location>
</feature>
<dbReference type="NCBIfam" id="TIGR00094">
    <property type="entry name" value="tRNA_TruD_broad"/>
    <property type="match status" value="1"/>
</dbReference>
<dbReference type="InterPro" id="IPR001656">
    <property type="entry name" value="PsdUridine_synth_TruD"/>
</dbReference>
<evidence type="ECO:0000256" key="5">
    <source>
        <dbReference type="SAM" id="MobiDB-lite"/>
    </source>
</evidence>
<dbReference type="InterPro" id="IPR020103">
    <property type="entry name" value="PsdUridine_synth_cat_dom_sf"/>
</dbReference>
<dbReference type="PANTHER" id="PTHR13326">
    <property type="entry name" value="TRNA PSEUDOURIDINE SYNTHASE D"/>
    <property type="match status" value="1"/>
</dbReference>
<dbReference type="PROSITE" id="PS50984">
    <property type="entry name" value="TRUD"/>
    <property type="match status" value="1"/>
</dbReference>
<sequence>MADTGTDNNDHVKTNERFSRNRERGSGSKNRDGFFKHSDRRNEFYNPRGSNKYRSESYGGSSSNDNSFNKNPYKRNWTPPQGDEKRKRLEVGNRLKEPDIGVTEFIGDHLGFPGLVKERYSDFHVNEISLDGEVVKLTNQEIPSEPEETETLDDLKKCVPDNIWEQLQALKEEEPSSSTIEIDVTNIHKDVRRTIHEIAKRLANVTSQTIDQNDKKLMVMMKTTKGNKSKNDHRFRLDDRVNWKKHGGDYCYFSLHKVNMDTMDALNQMAMILRTRPNNFSYAGTKDRRAWTTQWVSLKKTPPKKILRAGYAIRGAYVGNFKFEKVPLKLGMLRGNRFRIAIRNVIASNEEIEKAMISLRDRGFINYYGLQRFGTVAAIPTHEIGKKLLQGKWNEAIDLILKPREGEKDQGLAEGRKIYETTKDAHAAYNKIQRSDKIEATLLKGLTICTDKNPQGALDLLPRNIRLMYIHAYQSFIWNQIVSKRIKEFGTRPIVGDLVYQNKLENKCLEEHSEQFSQDNTEDDILDNDETNNSPKEDQDEMITETYEEDIENDDKESNNDIKEVTNATEISLKIEEKSDESNTVENKEEQEDLSHIPSVKVLTEEDLPNYTLDDVIMPQPGWKVTYPPYAKPWFDEILAKDGLTTDLRQNNKKYSLGGAYRKILQIPKDLSWKIMHYKAKHDNLISSDIDEMRKVTPPKDDPEGEFKALIVEMSLSASTYATMALREILKHDTSPQIQAAQSAAHDALVESNKTIDGESETSNSDNKNTQGKEMEKEESERSDKIDDKMDVDQNPKEFSVEEKCLAESETEMQVEMVTDDVEMN</sequence>
<dbReference type="Gene3D" id="3.30.2350.20">
    <property type="entry name" value="TruD, catalytic domain"/>
    <property type="match status" value="2"/>
</dbReference>
<evidence type="ECO:0000256" key="1">
    <source>
        <dbReference type="ARBA" id="ARBA00007953"/>
    </source>
</evidence>
<dbReference type="SUPFAM" id="SSF55120">
    <property type="entry name" value="Pseudouridine synthase"/>
    <property type="match status" value="1"/>
</dbReference>
<dbReference type="PANTHER" id="PTHR13326:SF31">
    <property type="entry name" value="PSEUDOURIDYLATE SYNTHASE 7 HOMOLOG"/>
    <property type="match status" value="1"/>
</dbReference>
<comment type="catalytic activity">
    <reaction evidence="4">
        <text>a uridine in tRNA = a pseudouridine in tRNA</text>
        <dbReference type="Rhea" id="RHEA:54572"/>
        <dbReference type="Rhea" id="RHEA-COMP:13339"/>
        <dbReference type="Rhea" id="RHEA-COMP:13934"/>
        <dbReference type="ChEBI" id="CHEBI:65314"/>
        <dbReference type="ChEBI" id="CHEBI:65315"/>
    </reaction>
</comment>
<keyword evidence="3" id="KW-0413">Isomerase</keyword>
<dbReference type="RefSeq" id="XP_015173574.1">
    <property type="nucleotide sequence ID" value="XM_015318088.1"/>
</dbReference>
<comment type="similarity">
    <text evidence="1">Belongs to the pseudouridine synthase TruD family.</text>
</comment>
<feature type="compositionally biased region" description="Polar residues" evidence="5">
    <location>
        <begin position="761"/>
        <end position="770"/>
    </location>
</feature>
<gene>
    <name evidence="8" type="primary">LOC107064902</name>
</gene>
<feature type="region of interest" description="Disordered" evidence="5">
    <location>
        <begin position="549"/>
        <end position="568"/>
    </location>
</feature>
<evidence type="ECO:0000256" key="4">
    <source>
        <dbReference type="ARBA" id="ARBA00036943"/>
    </source>
</evidence>
<dbReference type="InterPro" id="IPR042214">
    <property type="entry name" value="TruD_catalytic"/>
</dbReference>
<organism evidence="7 8">
    <name type="scientific">Polistes dominula</name>
    <name type="common">European paper wasp</name>
    <name type="synonym">Vespa dominula</name>
    <dbReference type="NCBI Taxonomy" id="743375"/>
    <lineage>
        <taxon>Eukaryota</taxon>
        <taxon>Metazoa</taxon>
        <taxon>Ecdysozoa</taxon>
        <taxon>Arthropoda</taxon>
        <taxon>Hexapoda</taxon>
        <taxon>Insecta</taxon>
        <taxon>Pterygota</taxon>
        <taxon>Neoptera</taxon>
        <taxon>Endopterygota</taxon>
        <taxon>Hymenoptera</taxon>
        <taxon>Apocrita</taxon>
        <taxon>Aculeata</taxon>
        <taxon>Vespoidea</taxon>
        <taxon>Vespidae</taxon>
        <taxon>Polistinae</taxon>
        <taxon>Polistini</taxon>
        <taxon>Polistes</taxon>
    </lineage>
</organism>
<feature type="region of interest" description="Disordered" evidence="5">
    <location>
        <begin position="1"/>
        <end position="86"/>
    </location>
</feature>
<keyword evidence="7" id="KW-1185">Reference proteome</keyword>
<name>A0ABM1I037_POLDO</name>
<feature type="compositionally biased region" description="Basic and acidic residues" evidence="5">
    <location>
        <begin position="771"/>
        <end position="807"/>
    </location>
</feature>
<dbReference type="GeneID" id="107064902"/>
<feature type="compositionally biased region" description="Basic and acidic residues" evidence="5">
    <location>
        <begin position="8"/>
        <end position="43"/>
    </location>
</feature>
<feature type="compositionally biased region" description="Polar residues" evidence="5">
    <location>
        <begin position="58"/>
        <end position="70"/>
    </location>
</feature>
<feature type="domain" description="TRUD" evidence="6">
    <location>
        <begin position="363"/>
        <end position="667"/>
    </location>
</feature>
<feature type="region of interest" description="Disordered" evidence="5">
    <location>
        <begin position="753"/>
        <end position="825"/>
    </location>
</feature>
<feature type="compositionally biased region" description="Acidic residues" evidence="5">
    <location>
        <begin position="809"/>
        <end position="825"/>
    </location>
</feature>
<keyword evidence="2" id="KW-0819">tRNA processing</keyword>
<accession>A0ABM1I037</accession>
<evidence type="ECO:0000256" key="2">
    <source>
        <dbReference type="ARBA" id="ARBA00022694"/>
    </source>
</evidence>
<dbReference type="InterPro" id="IPR011760">
    <property type="entry name" value="PsdUridine_synth_TruD_insert"/>
</dbReference>
<proteinExistence type="inferred from homology"/>